<dbReference type="InterPro" id="IPR025710">
    <property type="entry name" value="SoxA"/>
</dbReference>
<keyword evidence="8" id="KW-0479">Metal-binding</keyword>
<evidence type="ECO:0000256" key="14">
    <source>
        <dbReference type="ARBA" id="ARBA00030174"/>
    </source>
</evidence>
<dbReference type="Proteomes" id="UP000070578">
    <property type="component" value="Unassembled WGS sequence"/>
</dbReference>
<dbReference type="PATRIC" id="fig|1796491.3.peg.3438"/>
<evidence type="ECO:0000256" key="9">
    <source>
        <dbReference type="ARBA" id="ARBA00022729"/>
    </source>
</evidence>
<evidence type="ECO:0000256" key="17">
    <source>
        <dbReference type="ARBA" id="ARBA00032318"/>
    </source>
</evidence>
<evidence type="ECO:0000256" key="2">
    <source>
        <dbReference type="ARBA" id="ARBA00011530"/>
    </source>
</evidence>
<evidence type="ECO:0000256" key="10">
    <source>
        <dbReference type="ARBA" id="ARBA00022764"/>
    </source>
</evidence>
<evidence type="ECO:0000256" key="19">
    <source>
        <dbReference type="ARBA" id="ARBA00048423"/>
    </source>
</evidence>
<dbReference type="GO" id="GO:0020037">
    <property type="term" value="F:heme binding"/>
    <property type="evidence" value="ECO:0007669"/>
    <property type="project" value="InterPro"/>
</dbReference>
<evidence type="ECO:0000256" key="4">
    <source>
        <dbReference type="ARBA" id="ARBA00019364"/>
    </source>
</evidence>
<protein>
    <recommendedName>
        <fullName evidence="4">L-cysteine S-thiosulfotransferase subunit SoxA</fullName>
        <ecNumber evidence="3">2.8.5.2</ecNumber>
    </recommendedName>
    <alternativeName>
        <fullName evidence="16">Protein SoxA</fullName>
    </alternativeName>
    <alternativeName>
        <fullName evidence="17">SoxAX cytochrome complex subunit A</fullName>
    </alternativeName>
    <alternativeName>
        <fullName evidence="15">Sulfur oxidizing protein A</fullName>
    </alternativeName>
    <alternativeName>
        <fullName evidence="14">Thiosulfate-oxidizing multienzyme system protein SoxA</fullName>
    </alternativeName>
</protein>
<comment type="subunit">
    <text evidence="2">Heterodimer of SoxA and SoxX.</text>
</comment>
<dbReference type="InterPro" id="IPR009056">
    <property type="entry name" value="Cyt_c-like_dom"/>
</dbReference>
<evidence type="ECO:0000256" key="8">
    <source>
        <dbReference type="ARBA" id="ARBA00022723"/>
    </source>
</evidence>
<dbReference type="NCBIfam" id="TIGR04484">
    <property type="entry name" value="thiosulf_SoxA"/>
    <property type="match status" value="1"/>
</dbReference>
<keyword evidence="11" id="KW-0249">Electron transport</keyword>
<dbReference type="GO" id="GO:0042597">
    <property type="term" value="C:periplasmic space"/>
    <property type="evidence" value="ECO:0007669"/>
    <property type="project" value="UniProtKB-SubCell"/>
</dbReference>
<dbReference type="SUPFAM" id="SSF46626">
    <property type="entry name" value="Cytochrome c"/>
    <property type="match status" value="2"/>
</dbReference>
<dbReference type="InterPro" id="IPR036909">
    <property type="entry name" value="Cyt_c-like_dom_sf"/>
</dbReference>
<dbReference type="GO" id="GO:0070069">
    <property type="term" value="C:cytochrome complex"/>
    <property type="evidence" value="ECO:0007669"/>
    <property type="project" value="InterPro"/>
</dbReference>
<evidence type="ECO:0000256" key="6">
    <source>
        <dbReference type="ARBA" id="ARBA00022617"/>
    </source>
</evidence>
<feature type="domain" description="Cytochrome c" evidence="20">
    <location>
        <begin position="122"/>
        <end position="215"/>
    </location>
</feature>
<name>A0A139BP17_9PROT</name>
<keyword evidence="6" id="KW-0349">Heme</keyword>
<dbReference type="AlphaFoldDB" id="A0A139BP17"/>
<comment type="caution">
    <text evidence="21">The sequence shown here is derived from an EMBL/GenBank/DDBJ whole genome shotgun (WGS) entry which is preliminary data.</text>
</comment>
<keyword evidence="9" id="KW-0732">Signal</keyword>
<gene>
    <name evidence="21" type="ORF">AWT59_3131</name>
</gene>
<sequence length="222" mass="25170">MNTEAKKQYDDIMAFPPFAIDMDEARKEWEKPFKNGNRFTSCFPDGGRNVAGNYPYFDNATHEVITFEKAINICLETNREQPLEYGSSEMGLLTSYAKSLSDGTKVNVKVEGTGALAAYENGKKYYYTQRGKQKYSCANCHIDKVGKFIRGDQISMMVGQATHWPVFLSGTEVTTLQKRFQACNRNIGAQPSKIGSKEYDDLEYFLTYMSNGLPMQTPVFRK</sequence>
<evidence type="ECO:0000256" key="15">
    <source>
        <dbReference type="ARBA" id="ARBA00030833"/>
    </source>
</evidence>
<keyword evidence="7" id="KW-0808">Transferase</keyword>
<dbReference type="GO" id="GO:0019417">
    <property type="term" value="P:sulfur oxidation"/>
    <property type="evidence" value="ECO:0007669"/>
    <property type="project" value="InterPro"/>
</dbReference>
<reference evidence="21 22" key="1">
    <citation type="submission" date="2016-02" db="EMBL/GenBank/DDBJ databases">
        <authorList>
            <person name="Wen L."/>
            <person name="He K."/>
            <person name="Yang H."/>
        </authorList>
    </citation>
    <scope>NUCLEOTIDE SEQUENCE [LARGE SCALE GENOMIC DNA]</scope>
    <source>
        <strain evidence="21">ShG14-8</strain>
    </source>
</reference>
<accession>A0A139BP17</accession>
<dbReference type="GO" id="GO:0016740">
    <property type="term" value="F:transferase activity"/>
    <property type="evidence" value="ECO:0007669"/>
    <property type="project" value="UniProtKB-KW"/>
</dbReference>
<dbReference type="GO" id="GO:0046872">
    <property type="term" value="F:metal ion binding"/>
    <property type="evidence" value="ECO:0007669"/>
    <property type="project" value="UniProtKB-KW"/>
</dbReference>
<evidence type="ECO:0000313" key="21">
    <source>
        <dbReference type="EMBL" id="KXS30747.1"/>
    </source>
</evidence>
<evidence type="ECO:0000256" key="7">
    <source>
        <dbReference type="ARBA" id="ARBA00022679"/>
    </source>
</evidence>
<comment type="catalytic activity">
    <reaction evidence="19">
        <text>S-sulfanyl-L-cysteinyl-[SoxY protein] + thiosulfate + 2 Fe(III)-[cytochrome c] = S-(2-sulfodisulfanyl)-L-cysteinyl-[SoxY protein] + 2 Fe(II)-[cytochrome c] + 2 H(+)</text>
        <dbReference type="Rhea" id="RHEA:51224"/>
        <dbReference type="Rhea" id="RHEA-COMP:10350"/>
        <dbReference type="Rhea" id="RHEA-COMP:14399"/>
        <dbReference type="Rhea" id="RHEA-COMP:14689"/>
        <dbReference type="Rhea" id="RHEA-COMP:14690"/>
        <dbReference type="ChEBI" id="CHEBI:15378"/>
        <dbReference type="ChEBI" id="CHEBI:29033"/>
        <dbReference type="ChEBI" id="CHEBI:29034"/>
        <dbReference type="ChEBI" id="CHEBI:33542"/>
        <dbReference type="ChEBI" id="CHEBI:61963"/>
        <dbReference type="ChEBI" id="CHEBI:140664"/>
        <dbReference type="EC" id="2.8.5.2"/>
    </reaction>
</comment>
<evidence type="ECO:0000256" key="18">
    <source>
        <dbReference type="ARBA" id="ARBA00048077"/>
    </source>
</evidence>
<evidence type="ECO:0000259" key="20">
    <source>
        <dbReference type="Pfam" id="PF21342"/>
    </source>
</evidence>
<dbReference type="Pfam" id="PF21342">
    <property type="entry name" value="SoxA-TsdA_cyt-c"/>
    <property type="match status" value="2"/>
</dbReference>
<organism evidence="21 22">
    <name type="scientific">Candidatus Gallionella acididurans</name>
    <dbReference type="NCBI Taxonomy" id="1796491"/>
    <lineage>
        <taxon>Bacteria</taxon>
        <taxon>Pseudomonadati</taxon>
        <taxon>Pseudomonadota</taxon>
        <taxon>Betaproteobacteria</taxon>
        <taxon>Nitrosomonadales</taxon>
        <taxon>Gallionellaceae</taxon>
        <taxon>Gallionella</taxon>
    </lineage>
</organism>
<evidence type="ECO:0000256" key="3">
    <source>
        <dbReference type="ARBA" id="ARBA00012408"/>
    </source>
</evidence>
<evidence type="ECO:0000256" key="1">
    <source>
        <dbReference type="ARBA" id="ARBA00004418"/>
    </source>
</evidence>
<evidence type="ECO:0000256" key="5">
    <source>
        <dbReference type="ARBA" id="ARBA00022448"/>
    </source>
</evidence>
<dbReference type="Gene3D" id="1.10.760.10">
    <property type="entry name" value="Cytochrome c-like domain"/>
    <property type="match status" value="2"/>
</dbReference>
<keyword evidence="5" id="KW-0813">Transport</keyword>
<comment type="subcellular location">
    <subcellularLocation>
        <location evidence="1">Periplasm</location>
    </subcellularLocation>
</comment>
<evidence type="ECO:0000256" key="13">
    <source>
        <dbReference type="ARBA" id="ARBA00025746"/>
    </source>
</evidence>
<keyword evidence="10" id="KW-0574">Periplasm</keyword>
<dbReference type="GO" id="GO:0016669">
    <property type="term" value="F:oxidoreductase activity, acting on a sulfur group of donors, cytochrome as acceptor"/>
    <property type="evidence" value="ECO:0007669"/>
    <property type="project" value="InterPro"/>
</dbReference>
<reference evidence="21 22" key="2">
    <citation type="submission" date="2016-03" db="EMBL/GenBank/DDBJ databases">
        <title>New uncultured bacterium of the family Gallionellaceae from acid mine drainage: description and reconstruction of genome based on metagenomic analysis of microbial community.</title>
        <authorList>
            <person name="Kadnikov V."/>
            <person name="Ivasenko D."/>
            <person name="Beletsky A."/>
            <person name="Mardanov A."/>
            <person name="Danilova E."/>
            <person name="Pimenov N."/>
            <person name="Karnachuk O."/>
            <person name="Ravin N."/>
        </authorList>
    </citation>
    <scope>NUCLEOTIDE SEQUENCE [LARGE SCALE GENOMIC DNA]</scope>
    <source>
        <strain evidence="21">ShG14-8</strain>
    </source>
</reference>
<evidence type="ECO:0000256" key="16">
    <source>
        <dbReference type="ARBA" id="ARBA00032236"/>
    </source>
</evidence>
<evidence type="ECO:0000313" key="22">
    <source>
        <dbReference type="Proteomes" id="UP000070578"/>
    </source>
</evidence>
<dbReference type="GO" id="GO:0009055">
    <property type="term" value="F:electron transfer activity"/>
    <property type="evidence" value="ECO:0007669"/>
    <property type="project" value="InterPro"/>
</dbReference>
<dbReference type="EC" id="2.8.5.2" evidence="3"/>
<comment type="catalytic activity">
    <reaction evidence="18">
        <text>L-cysteinyl-[SoxY protein] + thiosulfate + 2 Fe(III)-[cytochrome c] = S-sulfosulfanyl-L-cysteinyl-[SoxY protein] + 2 Fe(II)-[cytochrome c] + 2 H(+)</text>
        <dbReference type="Rhea" id="RHEA:56720"/>
        <dbReference type="Rhea" id="RHEA-COMP:10350"/>
        <dbReference type="Rhea" id="RHEA-COMP:14328"/>
        <dbReference type="Rhea" id="RHEA-COMP:14399"/>
        <dbReference type="Rhea" id="RHEA-COMP:14691"/>
        <dbReference type="ChEBI" id="CHEBI:15378"/>
        <dbReference type="ChEBI" id="CHEBI:29033"/>
        <dbReference type="ChEBI" id="CHEBI:29034"/>
        <dbReference type="ChEBI" id="CHEBI:29950"/>
        <dbReference type="ChEBI" id="CHEBI:33542"/>
        <dbReference type="ChEBI" id="CHEBI:139321"/>
        <dbReference type="EC" id="2.8.5.2"/>
    </reaction>
</comment>
<evidence type="ECO:0000256" key="12">
    <source>
        <dbReference type="ARBA" id="ARBA00023004"/>
    </source>
</evidence>
<proteinExistence type="inferred from homology"/>
<keyword evidence="12" id="KW-0408">Iron</keyword>
<feature type="domain" description="Cytochrome c" evidence="20">
    <location>
        <begin position="25"/>
        <end position="106"/>
    </location>
</feature>
<evidence type="ECO:0000256" key="11">
    <source>
        <dbReference type="ARBA" id="ARBA00022982"/>
    </source>
</evidence>
<comment type="similarity">
    <text evidence="13">Belongs to the SoxA family.</text>
</comment>
<dbReference type="EMBL" id="LSLI01000151">
    <property type="protein sequence ID" value="KXS30747.1"/>
    <property type="molecule type" value="Genomic_DNA"/>
</dbReference>